<evidence type="ECO:0000256" key="1">
    <source>
        <dbReference type="SAM" id="MobiDB-lite"/>
    </source>
</evidence>
<evidence type="ECO:0000313" key="2">
    <source>
        <dbReference type="EMBL" id="APZ54082.1"/>
    </source>
</evidence>
<organism evidence="2 3">
    <name type="scientific">Salipiger abyssi</name>
    <dbReference type="NCBI Taxonomy" id="1250539"/>
    <lineage>
        <taxon>Bacteria</taxon>
        <taxon>Pseudomonadati</taxon>
        <taxon>Pseudomonadota</taxon>
        <taxon>Alphaproteobacteria</taxon>
        <taxon>Rhodobacterales</taxon>
        <taxon>Roseobacteraceae</taxon>
        <taxon>Salipiger</taxon>
    </lineage>
</organism>
<proteinExistence type="predicted"/>
<reference evidence="2 3" key="1">
    <citation type="submission" date="2016-04" db="EMBL/GenBank/DDBJ databases">
        <title>Deep-sea bacteria in the southern Pacific.</title>
        <authorList>
            <person name="Tang K."/>
        </authorList>
    </citation>
    <scope>NUCLEOTIDE SEQUENCE [LARGE SCALE GENOMIC DNA]</scope>
    <source>
        <strain evidence="2 3">JLT2014</strain>
    </source>
</reference>
<gene>
    <name evidence="2" type="ORF">Ga0080574_TMP3748</name>
</gene>
<sequence length="43" mass="4415">MGRVISPEGHGGAAPPPPARRLPRDISGQWKHAGRVRASGCGA</sequence>
<dbReference type="KEGG" id="paby:Ga0080574_TMP3748"/>
<dbReference type="EMBL" id="CP015093">
    <property type="protein sequence ID" value="APZ54082.1"/>
    <property type="molecule type" value="Genomic_DNA"/>
</dbReference>
<dbReference type="AlphaFoldDB" id="A0A1P8UXF7"/>
<keyword evidence="3" id="KW-1185">Reference proteome</keyword>
<evidence type="ECO:0000313" key="3">
    <source>
        <dbReference type="Proteomes" id="UP000187059"/>
    </source>
</evidence>
<name>A0A1P8UXF7_9RHOB</name>
<feature type="region of interest" description="Disordered" evidence="1">
    <location>
        <begin position="1"/>
        <end position="43"/>
    </location>
</feature>
<accession>A0A1P8UXF7</accession>
<dbReference type="Proteomes" id="UP000187059">
    <property type="component" value="Chromosome"/>
</dbReference>
<protein>
    <submittedName>
        <fullName evidence="2">Uncharacterized protein</fullName>
    </submittedName>
</protein>